<name>A0ABW3SBX1_9BACL</name>
<feature type="compositionally biased region" description="Low complexity" evidence="5">
    <location>
        <begin position="31"/>
        <end position="45"/>
    </location>
</feature>
<comment type="subcellular location">
    <subcellularLocation>
        <location evidence="1">Cell envelope</location>
    </subcellularLocation>
</comment>
<comment type="similarity">
    <text evidence="2 4">Belongs to the bacterial solute-binding protein 3 family.</text>
</comment>
<evidence type="ECO:0000259" key="7">
    <source>
        <dbReference type="SMART" id="SM00062"/>
    </source>
</evidence>
<evidence type="ECO:0000256" key="3">
    <source>
        <dbReference type="ARBA" id="ARBA00022729"/>
    </source>
</evidence>
<accession>A0ABW3SBX1</accession>
<dbReference type="PROSITE" id="PS51257">
    <property type="entry name" value="PROKAR_LIPOPROTEIN"/>
    <property type="match status" value="1"/>
</dbReference>
<dbReference type="Gene3D" id="3.40.190.10">
    <property type="entry name" value="Periplasmic binding protein-like II"/>
    <property type="match status" value="2"/>
</dbReference>
<dbReference type="CDD" id="cd13711">
    <property type="entry name" value="PBP2_Ngo0372_TcyA"/>
    <property type="match status" value="1"/>
</dbReference>
<feature type="region of interest" description="Disordered" evidence="5">
    <location>
        <begin position="31"/>
        <end position="57"/>
    </location>
</feature>
<evidence type="ECO:0000256" key="1">
    <source>
        <dbReference type="ARBA" id="ARBA00004196"/>
    </source>
</evidence>
<evidence type="ECO:0000256" key="6">
    <source>
        <dbReference type="SAM" id="SignalP"/>
    </source>
</evidence>
<evidence type="ECO:0000256" key="2">
    <source>
        <dbReference type="ARBA" id="ARBA00010333"/>
    </source>
</evidence>
<dbReference type="PANTHER" id="PTHR35936">
    <property type="entry name" value="MEMBRANE-BOUND LYTIC MUREIN TRANSGLYCOSYLASE F"/>
    <property type="match status" value="1"/>
</dbReference>
<feature type="chain" id="PRO_5045339628" evidence="6">
    <location>
        <begin position="19"/>
        <end position="284"/>
    </location>
</feature>
<feature type="domain" description="Solute-binding protein family 3/N-terminal" evidence="7">
    <location>
        <begin position="62"/>
        <end position="281"/>
    </location>
</feature>
<dbReference type="Pfam" id="PF00497">
    <property type="entry name" value="SBP_bac_3"/>
    <property type="match status" value="1"/>
</dbReference>
<evidence type="ECO:0000313" key="8">
    <source>
        <dbReference type="EMBL" id="MFD1182299.1"/>
    </source>
</evidence>
<sequence>MKKWSLLLLTLVLTVLVAACGNNNTNNQAAGNAGANQGSEGNAANEQPAEQNSLESVKASGKLRIGTEGTYAPFTFHDKEGKLTGFDVEIAQEVAKRLGVEPEFIETPWDGIFAGLDAKRFDAVFNEVTIRDDRKEKYDFSDPYIVSRAVLIVPEDNEDIKTFADLKGKKAGQSLTSNLTDIAKANGAEIVATEGFNQAIDLLLSKRIDATVNDGLSFLDLKKQRPDVKLKVVDEMPDAAESAALFNKGNEELVQAVNEALAAMKSDGTYLKISEKYFGEDVSK</sequence>
<comment type="caution">
    <text evidence="8">The sequence shown here is derived from an EMBL/GenBank/DDBJ whole genome shotgun (WGS) entry which is preliminary data.</text>
</comment>
<reference evidence="9" key="1">
    <citation type="journal article" date="2019" name="Int. J. Syst. Evol. Microbiol.">
        <title>The Global Catalogue of Microorganisms (GCM) 10K type strain sequencing project: providing services to taxonomists for standard genome sequencing and annotation.</title>
        <authorList>
            <consortium name="The Broad Institute Genomics Platform"/>
            <consortium name="The Broad Institute Genome Sequencing Center for Infectious Disease"/>
            <person name="Wu L."/>
            <person name="Ma J."/>
        </authorList>
    </citation>
    <scope>NUCLEOTIDE SEQUENCE [LARGE SCALE GENOMIC DNA]</scope>
    <source>
        <strain evidence="9">CCUG 48216</strain>
    </source>
</reference>
<feature type="signal peptide" evidence="6">
    <location>
        <begin position="1"/>
        <end position="18"/>
    </location>
</feature>
<dbReference type="InterPro" id="IPR018313">
    <property type="entry name" value="SBP_3_CS"/>
</dbReference>
<evidence type="ECO:0000313" key="9">
    <source>
        <dbReference type="Proteomes" id="UP001597211"/>
    </source>
</evidence>
<dbReference type="PANTHER" id="PTHR35936:SF34">
    <property type="entry name" value="ABC TRANSPORTER EXTRACELLULAR-BINDING PROTEIN YCKB-RELATED"/>
    <property type="match status" value="1"/>
</dbReference>
<dbReference type="RefSeq" id="WP_240269441.1">
    <property type="nucleotide sequence ID" value="NZ_JAKSXN010000026.1"/>
</dbReference>
<dbReference type="PROSITE" id="PS01039">
    <property type="entry name" value="SBP_BACTERIAL_3"/>
    <property type="match status" value="1"/>
</dbReference>
<dbReference type="EMBL" id="JBHTKZ010000023">
    <property type="protein sequence ID" value="MFD1182299.1"/>
    <property type="molecule type" value="Genomic_DNA"/>
</dbReference>
<dbReference type="SUPFAM" id="SSF53850">
    <property type="entry name" value="Periplasmic binding protein-like II"/>
    <property type="match status" value="1"/>
</dbReference>
<dbReference type="SMART" id="SM00062">
    <property type="entry name" value="PBPb"/>
    <property type="match status" value="1"/>
</dbReference>
<proteinExistence type="inferred from homology"/>
<keyword evidence="3 6" id="KW-0732">Signal</keyword>
<dbReference type="InterPro" id="IPR001638">
    <property type="entry name" value="Solute-binding_3/MltF_N"/>
</dbReference>
<evidence type="ECO:0000256" key="4">
    <source>
        <dbReference type="RuleBase" id="RU003744"/>
    </source>
</evidence>
<keyword evidence="9" id="KW-1185">Reference proteome</keyword>
<protein>
    <submittedName>
        <fullName evidence="8">Amino acid ABC transporter substrate-binding protein</fullName>
    </submittedName>
</protein>
<organism evidence="8 9">
    <name type="scientific">Paenibacillus timonensis</name>
    <dbReference type="NCBI Taxonomy" id="225915"/>
    <lineage>
        <taxon>Bacteria</taxon>
        <taxon>Bacillati</taxon>
        <taxon>Bacillota</taxon>
        <taxon>Bacilli</taxon>
        <taxon>Bacillales</taxon>
        <taxon>Paenibacillaceae</taxon>
        <taxon>Paenibacillus</taxon>
    </lineage>
</organism>
<dbReference type="Proteomes" id="UP001597211">
    <property type="component" value="Unassembled WGS sequence"/>
</dbReference>
<evidence type="ECO:0000256" key="5">
    <source>
        <dbReference type="SAM" id="MobiDB-lite"/>
    </source>
</evidence>
<gene>
    <name evidence="8" type="ORF">ACFQ2Z_13105</name>
</gene>